<dbReference type="Pfam" id="PF01636">
    <property type="entry name" value="APH"/>
    <property type="match status" value="1"/>
</dbReference>
<dbReference type="InterPro" id="IPR011009">
    <property type="entry name" value="Kinase-like_dom_sf"/>
</dbReference>
<evidence type="ECO:0000313" key="3">
    <source>
        <dbReference type="EMBL" id="CDR44932.1"/>
    </source>
</evidence>
<dbReference type="EMBL" id="LK052945">
    <property type="protein sequence ID" value="CDR44932.1"/>
    <property type="molecule type" value="Genomic_DNA"/>
</dbReference>
<gene>
    <name evidence="3" type="ORF">RHTO0S_10e03378g</name>
</gene>
<reference evidence="3" key="1">
    <citation type="journal article" date="2014" name="Genome Announc.">
        <title>Draft genome sequence of Rhodosporidium toruloides CECT1137, an oleaginous yeast of biotechnological interest.</title>
        <authorList>
            <person name="Morin N."/>
            <person name="Calcas X."/>
            <person name="Devillers H."/>
            <person name="Durrens P."/>
            <person name="Sherman D.J."/>
            <person name="Nicaud J.-M."/>
            <person name="Neuveglise C."/>
        </authorList>
    </citation>
    <scope>NUCLEOTIDE SEQUENCE</scope>
    <source>
        <strain evidence="3">CECT1137</strain>
    </source>
</reference>
<sequence>MRFWARGRPKGRRLRFGRLISWMIRKTDTERASPKVDSRSEAVEVVPNSHTGEEAPPRGMSGFALLSSPAIAVDDRRTDNPHGLFPVSIDPPDENPAVLSTTFLMRWFDEIIIERRDYVEGVPRLIKQGTEVTLEEGEIAHWVWRNTTVPVPKVCRVGTNGALPCVEFEYVKGTENLDDAWPTLDLAAKKAIGDELVEAIRATQDAPSPAHGLIASYQRDRACGLRAGLRPEWPTYRPTASTTEFFDWARQCALTRGMSPATWDSKIAPHIRLDTRIVLTHGDLFPRNLLIRDGHLAAIVDWELAGWWPEELEAAIVLKGLQGRPPDMAAADDEVAACWFIADCIDRARPGDEGDVSEQSRRREWAKFLLHPSL</sequence>
<dbReference type="InterPro" id="IPR002575">
    <property type="entry name" value="Aminoglycoside_PTrfase"/>
</dbReference>
<dbReference type="SUPFAM" id="SSF56112">
    <property type="entry name" value="Protein kinase-like (PK-like)"/>
    <property type="match status" value="1"/>
</dbReference>
<dbReference type="OrthoDB" id="5598852at2759"/>
<protein>
    <submittedName>
        <fullName evidence="3">RHTO0S10e03378g1_1</fullName>
    </submittedName>
</protein>
<feature type="region of interest" description="Disordered" evidence="1">
    <location>
        <begin position="30"/>
        <end position="60"/>
    </location>
</feature>
<evidence type="ECO:0000256" key="1">
    <source>
        <dbReference type="SAM" id="MobiDB-lite"/>
    </source>
</evidence>
<dbReference type="PANTHER" id="PTHR21310:SF15">
    <property type="entry name" value="AMINOGLYCOSIDE PHOSPHOTRANSFERASE DOMAIN-CONTAINING PROTEIN"/>
    <property type="match status" value="1"/>
</dbReference>
<evidence type="ECO:0000259" key="2">
    <source>
        <dbReference type="Pfam" id="PF01636"/>
    </source>
</evidence>
<accession>A0A061BAL5</accession>
<name>A0A061BAL5_RHOTO</name>
<dbReference type="Gene3D" id="3.90.1200.10">
    <property type="match status" value="1"/>
</dbReference>
<feature type="domain" description="Aminoglycoside phosphotransferase" evidence="2">
    <location>
        <begin position="133"/>
        <end position="332"/>
    </location>
</feature>
<dbReference type="AlphaFoldDB" id="A0A061BAL5"/>
<proteinExistence type="predicted"/>
<organism evidence="3">
    <name type="scientific">Rhodotorula toruloides</name>
    <name type="common">Yeast</name>
    <name type="synonym">Rhodosporidium toruloides</name>
    <dbReference type="NCBI Taxonomy" id="5286"/>
    <lineage>
        <taxon>Eukaryota</taxon>
        <taxon>Fungi</taxon>
        <taxon>Dikarya</taxon>
        <taxon>Basidiomycota</taxon>
        <taxon>Pucciniomycotina</taxon>
        <taxon>Microbotryomycetes</taxon>
        <taxon>Sporidiobolales</taxon>
        <taxon>Sporidiobolaceae</taxon>
        <taxon>Rhodotorula</taxon>
    </lineage>
</organism>
<dbReference type="InterPro" id="IPR051678">
    <property type="entry name" value="AGP_Transferase"/>
</dbReference>
<dbReference type="PANTHER" id="PTHR21310">
    <property type="entry name" value="AMINOGLYCOSIDE PHOSPHOTRANSFERASE-RELATED-RELATED"/>
    <property type="match status" value="1"/>
</dbReference>
<feature type="compositionally biased region" description="Basic and acidic residues" evidence="1">
    <location>
        <begin position="30"/>
        <end position="42"/>
    </location>
</feature>